<keyword evidence="4 9" id="KW-1133">Transmembrane helix</keyword>
<evidence type="ECO:0000256" key="6">
    <source>
        <dbReference type="ARBA" id="ARBA00023224"/>
    </source>
</evidence>
<dbReference type="PANTHER" id="PTHR32089:SF120">
    <property type="entry name" value="METHYL-ACCEPTING CHEMOTAXIS PROTEIN TLPQ"/>
    <property type="match status" value="1"/>
</dbReference>
<feature type="domain" description="HAMP" evidence="11">
    <location>
        <begin position="195"/>
        <end position="247"/>
    </location>
</feature>
<evidence type="ECO:0000313" key="13">
    <source>
        <dbReference type="Proteomes" id="UP001445268"/>
    </source>
</evidence>
<dbReference type="SMART" id="SM00304">
    <property type="entry name" value="HAMP"/>
    <property type="match status" value="1"/>
</dbReference>
<dbReference type="Gene3D" id="6.10.340.10">
    <property type="match status" value="1"/>
</dbReference>
<keyword evidence="3 9" id="KW-0812">Transmembrane</keyword>
<gene>
    <name evidence="12" type="ORF">AAGT77_01170</name>
</gene>
<feature type="domain" description="Methyl-accepting transducer" evidence="10">
    <location>
        <begin position="252"/>
        <end position="488"/>
    </location>
</feature>
<dbReference type="CDD" id="cd11386">
    <property type="entry name" value="MCP_signal"/>
    <property type="match status" value="1"/>
</dbReference>
<evidence type="ECO:0000256" key="4">
    <source>
        <dbReference type="ARBA" id="ARBA00022989"/>
    </source>
</evidence>
<evidence type="ECO:0000256" key="1">
    <source>
        <dbReference type="ARBA" id="ARBA00004370"/>
    </source>
</evidence>
<dbReference type="InterPro" id="IPR003660">
    <property type="entry name" value="HAMP_dom"/>
</dbReference>
<keyword evidence="5 9" id="KW-0472">Membrane</keyword>
<dbReference type="Pfam" id="PF00672">
    <property type="entry name" value="HAMP"/>
    <property type="match status" value="1"/>
</dbReference>
<evidence type="ECO:0000259" key="11">
    <source>
        <dbReference type="PROSITE" id="PS50885"/>
    </source>
</evidence>
<keyword evidence="2" id="KW-0145">Chemotaxis</keyword>
<dbReference type="PANTHER" id="PTHR32089">
    <property type="entry name" value="METHYL-ACCEPTING CHEMOTAXIS PROTEIN MCPB"/>
    <property type="match status" value="1"/>
</dbReference>
<dbReference type="InterPro" id="IPR004090">
    <property type="entry name" value="Chemotax_Me-accpt_rcpt"/>
</dbReference>
<dbReference type="CDD" id="cd06225">
    <property type="entry name" value="HAMP"/>
    <property type="match status" value="1"/>
</dbReference>
<evidence type="ECO:0000256" key="8">
    <source>
        <dbReference type="PROSITE-ProRule" id="PRU00284"/>
    </source>
</evidence>
<dbReference type="InterPro" id="IPR004089">
    <property type="entry name" value="MCPsignal_dom"/>
</dbReference>
<dbReference type="Pfam" id="PF00015">
    <property type="entry name" value="MCPsignal"/>
    <property type="match status" value="1"/>
</dbReference>
<accession>A0ABZ3E3E6</accession>
<organism evidence="12 13">
    <name type="scientific">Marinobacter alkaliphilus</name>
    <dbReference type="NCBI Taxonomy" id="254719"/>
    <lineage>
        <taxon>Bacteria</taxon>
        <taxon>Pseudomonadati</taxon>
        <taxon>Pseudomonadota</taxon>
        <taxon>Gammaproteobacteria</taxon>
        <taxon>Pseudomonadales</taxon>
        <taxon>Marinobacteraceae</taxon>
        <taxon>Marinobacter</taxon>
    </lineage>
</organism>
<comment type="similarity">
    <text evidence="7">Belongs to the methyl-accepting chemotaxis (MCP) protein family.</text>
</comment>
<evidence type="ECO:0000256" key="2">
    <source>
        <dbReference type="ARBA" id="ARBA00022500"/>
    </source>
</evidence>
<dbReference type="PRINTS" id="PR00260">
    <property type="entry name" value="CHEMTRNSDUCR"/>
</dbReference>
<evidence type="ECO:0000256" key="5">
    <source>
        <dbReference type="ARBA" id="ARBA00023136"/>
    </source>
</evidence>
<dbReference type="SMART" id="SM00283">
    <property type="entry name" value="MA"/>
    <property type="match status" value="1"/>
</dbReference>
<evidence type="ECO:0000313" key="12">
    <source>
        <dbReference type="EMBL" id="XAF54191.1"/>
    </source>
</evidence>
<name>A0ABZ3E3E6_9GAMM</name>
<reference evidence="12 13" key="1">
    <citation type="submission" date="2024-04" db="EMBL/GenBank/DDBJ databases">
        <title>Marinobacter sp. SBY-1.</title>
        <authorList>
            <person name="Pan C."/>
        </authorList>
    </citation>
    <scope>NUCLEOTIDE SEQUENCE [LARGE SCALE GENOMIC DNA]</scope>
    <source>
        <strain evidence="12 13">SBY-1</strain>
    </source>
</reference>
<keyword evidence="6 8" id="KW-0807">Transducer</keyword>
<dbReference type="PROSITE" id="PS50111">
    <property type="entry name" value="CHEMOTAXIS_TRANSDUC_2"/>
    <property type="match status" value="1"/>
</dbReference>
<comment type="subcellular location">
    <subcellularLocation>
        <location evidence="1">Membrane</location>
    </subcellularLocation>
</comment>
<dbReference type="EMBL" id="CP152380">
    <property type="protein sequence ID" value="XAF54191.1"/>
    <property type="molecule type" value="Genomic_DNA"/>
</dbReference>
<protein>
    <submittedName>
        <fullName evidence="12">Methyl-accepting chemotaxis protein</fullName>
    </submittedName>
</protein>
<evidence type="ECO:0000256" key="9">
    <source>
        <dbReference type="SAM" id="Phobius"/>
    </source>
</evidence>
<keyword evidence="13" id="KW-1185">Reference proteome</keyword>
<sequence>MSITAKLDNISVGKKLCTGFGLLVLISVVLVYISITTLDRYRDRSVIVATVSEAEIGLLNARVQEKNLQLRRDNRYLNQAEKLVSESEQKLRSLTGMLVVPEDLQTLNATLQAADRYRSLLAQLASNLDARPDMIATIESQLLETARSMVSGTESLQEVQVHRMATQYSSAVTQLITIALIGFVLAVLIAWFMVRSITKPINQTVKIANKVASGDLTIQVNSDRGDEFGTLLAAFGTMVTRLRELIQQIDTGASNIASSSEELSAVTDQTRQGVADQHDQTDQVATAMNEMVATVSDVAKSAESAFGAAQRASQKSGDGEAAVNETLTFVTDLNGQIGTVMKQLRDLQSETNNIGTVLDVIKSVAEQTNLLALNAAIEAARAGEQGRGFAVVADEVRSLAQRTQSSATEIETLISNLVNSAETSVTTMDKGSKLAEQTLERAKTAGTIIQEMAEAVEEIRQYNSQIATAAEQQTSVAEDINQNVTRIRDVGEQSATSTEQVSAASDELARLAEGLSAQVAQFKV</sequence>
<feature type="transmembrane region" description="Helical" evidence="9">
    <location>
        <begin position="172"/>
        <end position="194"/>
    </location>
</feature>
<evidence type="ECO:0000256" key="3">
    <source>
        <dbReference type="ARBA" id="ARBA00022692"/>
    </source>
</evidence>
<feature type="transmembrane region" description="Helical" evidence="9">
    <location>
        <begin position="20"/>
        <end position="38"/>
    </location>
</feature>
<evidence type="ECO:0000259" key="10">
    <source>
        <dbReference type="PROSITE" id="PS50111"/>
    </source>
</evidence>
<evidence type="ECO:0000256" key="7">
    <source>
        <dbReference type="ARBA" id="ARBA00029447"/>
    </source>
</evidence>
<dbReference type="Gene3D" id="1.10.287.950">
    <property type="entry name" value="Methyl-accepting chemotaxis protein"/>
    <property type="match status" value="1"/>
</dbReference>
<proteinExistence type="inferred from homology"/>
<dbReference type="SUPFAM" id="SSF58104">
    <property type="entry name" value="Methyl-accepting chemotaxis protein (MCP) signaling domain"/>
    <property type="match status" value="1"/>
</dbReference>
<dbReference type="RefSeq" id="WP_342631630.1">
    <property type="nucleotide sequence ID" value="NZ_CP152380.1"/>
</dbReference>
<dbReference type="Proteomes" id="UP001445268">
    <property type="component" value="Chromosome"/>
</dbReference>
<dbReference type="PROSITE" id="PS50885">
    <property type="entry name" value="HAMP"/>
    <property type="match status" value="1"/>
</dbReference>